<feature type="domain" description="YjiS-like" evidence="1">
    <location>
        <begin position="31"/>
        <end position="64"/>
    </location>
</feature>
<dbReference type="Pfam" id="PF06568">
    <property type="entry name" value="YjiS-like"/>
    <property type="match status" value="1"/>
</dbReference>
<organism evidence="2 3">
    <name type="scientific">Rhizobium leguminosarum</name>
    <dbReference type="NCBI Taxonomy" id="384"/>
    <lineage>
        <taxon>Bacteria</taxon>
        <taxon>Pseudomonadati</taxon>
        <taxon>Pseudomonadota</taxon>
        <taxon>Alphaproteobacteria</taxon>
        <taxon>Hyphomicrobiales</taxon>
        <taxon>Rhizobiaceae</taxon>
        <taxon>Rhizobium/Agrobacterium group</taxon>
        <taxon>Rhizobium</taxon>
    </lineage>
</organism>
<proteinExistence type="predicted"/>
<dbReference type="AlphaFoldDB" id="A0A1B1C4Z3"/>
<accession>A0A1B1C4Z3</accession>
<sequence length="75" mass="8710">MHSPNFTIPARNIRSSRLTRPGLFLAIITAARWLARKINERRNRNALMELSDEQLKDIGLSRGQTESDVHVYSRY</sequence>
<evidence type="ECO:0000259" key="1">
    <source>
        <dbReference type="Pfam" id="PF06568"/>
    </source>
</evidence>
<reference evidence="2 3" key="1">
    <citation type="submission" date="2016-06" db="EMBL/GenBank/DDBJ databases">
        <title>Microsymbionts genomes from the relict species Vavilovia formosa.</title>
        <authorList>
            <person name="Chirak E."/>
            <person name="Kimeklis A."/>
            <person name="Andronov E."/>
        </authorList>
    </citation>
    <scope>NUCLEOTIDE SEQUENCE [LARGE SCALE GENOMIC DNA]</scope>
    <source>
        <strain evidence="2 3">Vaf10</strain>
    </source>
</reference>
<dbReference type="OrthoDB" id="9812448at2"/>
<evidence type="ECO:0000313" key="2">
    <source>
        <dbReference type="EMBL" id="ANP84855.1"/>
    </source>
</evidence>
<dbReference type="InterPro" id="IPR009506">
    <property type="entry name" value="YjiS-like"/>
</dbReference>
<evidence type="ECO:0000313" key="3">
    <source>
        <dbReference type="Proteomes" id="UP000092691"/>
    </source>
</evidence>
<protein>
    <recommendedName>
        <fullName evidence="1">YjiS-like domain-containing protein</fullName>
    </recommendedName>
</protein>
<dbReference type="Proteomes" id="UP000092691">
    <property type="component" value="Chromosome"/>
</dbReference>
<gene>
    <name evidence="2" type="ORF">BA011_03265</name>
</gene>
<dbReference type="RefSeq" id="WP_027665206.1">
    <property type="nucleotide sequence ID" value="NZ_CP016286.1"/>
</dbReference>
<name>A0A1B1C4Z3_RHILE</name>
<dbReference type="EMBL" id="CP016286">
    <property type="protein sequence ID" value="ANP84855.1"/>
    <property type="molecule type" value="Genomic_DNA"/>
</dbReference>